<dbReference type="PANTHER" id="PTHR15486:SF53">
    <property type="entry name" value="PHOSPHOLIPID_GLYCEROL ACYLTRANSFERASE DOMAIN-CONTAINING PROTEIN"/>
    <property type="match status" value="1"/>
</dbReference>
<evidence type="ECO:0000256" key="1">
    <source>
        <dbReference type="ARBA" id="ARBA00004141"/>
    </source>
</evidence>
<dbReference type="OMA" id="HRFINRK"/>
<dbReference type="GO" id="GO:0090447">
    <property type="term" value="F:glycerol-3-phosphate 2-O-acyltransferase activity"/>
    <property type="evidence" value="ECO:0007669"/>
    <property type="project" value="TreeGrafter"/>
</dbReference>
<evidence type="ECO:0000259" key="8">
    <source>
        <dbReference type="SMART" id="SM00563"/>
    </source>
</evidence>
<feature type="transmembrane region" description="Helical" evidence="7">
    <location>
        <begin position="250"/>
        <end position="272"/>
    </location>
</feature>
<dbReference type="InterPro" id="IPR056462">
    <property type="entry name" value="HAD_RAM2/GPAT1-8"/>
</dbReference>
<evidence type="ECO:0000256" key="7">
    <source>
        <dbReference type="SAM" id="Phobius"/>
    </source>
</evidence>
<dbReference type="AlphaFoldDB" id="J3N4V4"/>
<keyword evidence="4 7" id="KW-0812">Transmembrane</keyword>
<dbReference type="Pfam" id="PF23270">
    <property type="entry name" value="HAD_RAM2_N"/>
    <property type="match status" value="1"/>
</dbReference>
<dbReference type="eggNOG" id="ENOG502QRJ7">
    <property type="taxonomic scope" value="Eukaryota"/>
</dbReference>
<evidence type="ECO:0000313" key="10">
    <source>
        <dbReference type="Proteomes" id="UP000006038"/>
    </source>
</evidence>
<dbReference type="HOGENOM" id="CLU_028504_1_0_1"/>
<feature type="domain" description="Phospholipid/glycerol acyltransferase" evidence="8">
    <location>
        <begin position="316"/>
        <end position="417"/>
    </location>
</feature>
<evidence type="ECO:0000313" key="9">
    <source>
        <dbReference type="EnsemblPlants" id="OB10G25520.1"/>
    </source>
</evidence>
<reference evidence="9" key="2">
    <citation type="submission" date="2013-04" db="UniProtKB">
        <authorList>
            <consortium name="EnsemblPlants"/>
        </authorList>
    </citation>
    <scope>IDENTIFICATION</scope>
</reference>
<keyword evidence="10" id="KW-1185">Reference proteome</keyword>
<dbReference type="EnsemblPlants" id="OB10G25520.1">
    <property type="protein sequence ID" value="OB10G25520.1"/>
    <property type="gene ID" value="OB10G25520"/>
</dbReference>
<proteinExistence type="inferred from homology"/>
<name>J3N4V4_ORYBR</name>
<dbReference type="Gramene" id="OB10G25520.1">
    <property type="protein sequence ID" value="OB10G25520.1"/>
    <property type="gene ID" value="OB10G25520"/>
</dbReference>
<keyword evidence="5 7" id="KW-1133">Transmembrane helix</keyword>
<comment type="similarity">
    <text evidence="2">Belongs to the GPAT/DAPAT family.</text>
</comment>
<evidence type="ECO:0000256" key="5">
    <source>
        <dbReference type="ARBA" id="ARBA00022989"/>
    </source>
</evidence>
<accession>J3N4V4</accession>
<evidence type="ECO:0000256" key="2">
    <source>
        <dbReference type="ARBA" id="ARBA00007937"/>
    </source>
</evidence>
<keyword evidence="3" id="KW-0808">Transferase</keyword>
<dbReference type="SUPFAM" id="SSF69593">
    <property type="entry name" value="Glycerol-3-phosphate (1)-acyltransferase"/>
    <property type="match status" value="1"/>
</dbReference>
<dbReference type="GO" id="GO:0010143">
    <property type="term" value="P:cutin biosynthetic process"/>
    <property type="evidence" value="ECO:0007669"/>
    <property type="project" value="TreeGrafter"/>
</dbReference>
<dbReference type="STRING" id="4533.J3N4V4"/>
<dbReference type="SMART" id="SM00563">
    <property type="entry name" value="PlsC"/>
    <property type="match status" value="1"/>
</dbReference>
<dbReference type="InterPro" id="IPR002123">
    <property type="entry name" value="Plipid/glycerol_acylTrfase"/>
</dbReference>
<evidence type="ECO:0000256" key="4">
    <source>
        <dbReference type="ARBA" id="ARBA00022692"/>
    </source>
</evidence>
<protein>
    <recommendedName>
        <fullName evidence="8">Phospholipid/glycerol acyltransferase domain-containing protein</fullName>
    </recommendedName>
</protein>
<sequence length="504" mass="54404">MEMEVYRVMATRNRFASRIRSVHRFVKTSVVAAAGLLGRRHPSDADGSPPLQTCVLDGNKMAMVVDVDRLLTMRPSSSASTALFPPFFLLAVEAGGFVRGLVLLALYPVMRLMTEAVRLKAMVMVCFLGLRRADAARAGRVVLPKYFSREAAAMEALIKAVASLPKEVTVAAVSRSFPTVMVETFLREYVGFDAVVGREVKSGRGHFAGVMDGDDNMERFRDVVSKTPKNAGPRPLIFHDGRLAFTPTPAAALAMYVYLPLGIALSVVRIAISTLLPRSVSGAFAALAGVRLRVTGTPPTAVAEDGGETERHAAGRLYACNHRTLLDAIAVSGALGRPVSSVCYSLGRLSELLSPIRLLRLTREREEDRRRMASLLSRGDVVVCPEGTTCREPYLLRFSPLFAELADEVNPVAVHAAAGMFYATSTSPLAKCFDSVFFMMNPSPEYSVSFLEPVATAGAGGSIEVANRVQRVIADKLGYEATALTRKAKYLLLAGNEGVVAKKN</sequence>
<dbReference type="GO" id="GO:0016020">
    <property type="term" value="C:membrane"/>
    <property type="evidence" value="ECO:0007669"/>
    <property type="project" value="UniProtKB-SubCell"/>
</dbReference>
<feature type="transmembrane region" description="Helical" evidence="7">
    <location>
        <begin position="87"/>
        <end position="110"/>
    </location>
</feature>
<evidence type="ECO:0000256" key="3">
    <source>
        <dbReference type="ARBA" id="ARBA00022679"/>
    </source>
</evidence>
<dbReference type="PANTHER" id="PTHR15486">
    <property type="entry name" value="ANCIENT UBIQUITOUS PROTEIN"/>
    <property type="match status" value="1"/>
</dbReference>
<gene>
    <name evidence="9" type="primary">LOC102719149</name>
</gene>
<organism evidence="9">
    <name type="scientific">Oryza brachyantha</name>
    <name type="common">malo sina</name>
    <dbReference type="NCBI Taxonomy" id="4533"/>
    <lineage>
        <taxon>Eukaryota</taxon>
        <taxon>Viridiplantae</taxon>
        <taxon>Streptophyta</taxon>
        <taxon>Embryophyta</taxon>
        <taxon>Tracheophyta</taxon>
        <taxon>Spermatophyta</taxon>
        <taxon>Magnoliopsida</taxon>
        <taxon>Liliopsida</taxon>
        <taxon>Poales</taxon>
        <taxon>Poaceae</taxon>
        <taxon>BOP clade</taxon>
        <taxon>Oryzoideae</taxon>
        <taxon>Oryzeae</taxon>
        <taxon>Oryzinae</taxon>
        <taxon>Oryza</taxon>
    </lineage>
</organism>
<keyword evidence="6 7" id="KW-0472">Membrane</keyword>
<dbReference type="Pfam" id="PF01553">
    <property type="entry name" value="Acyltransferase"/>
    <property type="match status" value="1"/>
</dbReference>
<dbReference type="Proteomes" id="UP000006038">
    <property type="component" value="Chromosome 10"/>
</dbReference>
<dbReference type="GO" id="GO:0016791">
    <property type="term" value="F:phosphatase activity"/>
    <property type="evidence" value="ECO:0007669"/>
    <property type="project" value="TreeGrafter"/>
</dbReference>
<comment type="subcellular location">
    <subcellularLocation>
        <location evidence="1">Membrane</location>
        <topology evidence="1">Multi-pass membrane protein</topology>
    </subcellularLocation>
</comment>
<evidence type="ECO:0000256" key="6">
    <source>
        <dbReference type="ARBA" id="ARBA00023136"/>
    </source>
</evidence>
<reference evidence="9" key="1">
    <citation type="journal article" date="2013" name="Nat. Commun.">
        <title>Whole-genome sequencing of Oryza brachyantha reveals mechanisms underlying Oryza genome evolution.</title>
        <authorList>
            <person name="Chen J."/>
            <person name="Huang Q."/>
            <person name="Gao D."/>
            <person name="Wang J."/>
            <person name="Lang Y."/>
            <person name="Liu T."/>
            <person name="Li B."/>
            <person name="Bai Z."/>
            <person name="Luis Goicoechea J."/>
            <person name="Liang C."/>
            <person name="Chen C."/>
            <person name="Zhang W."/>
            <person name="Sun S."/>
            <person name="Liao Y."/>
            <person name="Zhang X."/>
            <person name="Yang L."/>
            <person name="Song C."/>
            <person name="Wang M."/>
            <person name="Shi J."/>
            <person name="Liu G."/>
            <person name="Liu J."/>
            <person name="Zhou H."/>
            <person name="Zhou W."/>
            <person name="Yu Q."/>
            <person name="An N."/>
            <person name="Chen Y."/>
            <person name="Cai Q."/>
            <person name="Wang B."/>
            <person name="Liu B."/>
            <person name="Min J."/>
            <person name="Huang Y."/>
            <person name="Wu H."/>
            <person name="Li Z."/>
            <person name="Zhang Y."/>
            <person name="Yin Y."/>
            <person name="Song W."/>
            <person name="Jiang J."/>
            <person name="Jackson S.A."/>
            <person name="Wing R.A."/>
            <person name="Wang J."/>
            <person name="Chen M."/>
        </authorList>
    </citation>
    <scope>NUCLEOTIDE SEQUENCE [LARGE SCALE GENOMIC DNA]</scope>
    <source>
        <strain evidence="9">cv. IRGC 101232</strain>
    </source>
</reference>